<keyword evidence="3 6" id="KW-0812">Transmembrane</keyword>
<reference evidence="8 9" key="1">
    <citation type="submission" date="2018-05" db="EMBL/GenBank/DDBJ databases">
        <title>Complete genome sequence of Arcticibacterium luteifluviistationis SM1504T, a cytophagaceae bacterium isolated from Arctic surface seawater.</title>
        <authorList>
            <person name="Li Y."/>
            <person name="Qin Q.-L."/>
        </authorList>
    </citation>
    <scope>NUCLEOTIDE SEQUENCE [LARGE SCALE GENOMIC DNA]</scope>
    <source>
        <strain evidence="8 9">SM1504</strain>
    </source>
</reference>
<keyword evidence="5 6" id="KW-0472">Membrane</keyword>
<evidence type="ECO:0000256" key="1">
    <source>
        <dbReference type="ARBA" id="ARBA00004162"/>
    </source>
</evidence>
<comment type="subcellular location">
    <subcellularLocation>
        <location evidence="1">Cell membrane</location>
        <topology evidence="1">Single-pass membrane protein</topology>
    </subcellularLocation>
</comment>
<dbReference type="OrthoDB" id="5772680at2"/>
<dbReference type="InterPro" id="IPR007168">
    <property type="entry name" value="Phageshock_PspC_N"/>
</dbReference>
<protein>
    <submittedName>
        <fullName evidence="8">PspC domain-containing protein</fullName>
    </submittedName>
</protein>
<dbReference type="InterPro" id="IPR052027">
    <property type="entry name" value="PspC"/>
</dbReference>
<dbReference type="GO" id="GO:0005886">
    <property type="term" value="C:plasma membrane"/>
    <property type="evidence" value="ECO:0007669"/>
    <property type="project" value="UniProtKB-SubCell"/>
</dbReference>
<dbReference type="Proteomes" id="UP000249873">
    <property type="component" value="Chromosome"/>
</dbReference>
<feature type="domain" description="Phage shock protein PspC N-terminal" evidence="7">
    <location>
        <begin position="5"/>
        <end position="64"/>
    </location>
</feature>
<organism evidence="8 9">
    <name type="scientific">Arcticibacterium luteifluviistationis</name>
    <dbReference type="NCBI Taxonomy" id="1784714"/>
    <lineage>
        <taxon>Bacteria</taxon>
        <taxon>Pseudomonadati</taxon>
        <taxon>Bacteroidota</taxon>
        <taxon>Cytophagia</taxon>
        <taxon>Cytophagales</taxon>
        <taxon>Leadbetterellaceae</taxon>
        <taxon>Arcticibacterium</taxon>
    </lineage>
</organism>
<feature type="transmembrane region" description="Helical" evidence="6">
    <location>
        <begin position="37"/>
        <end position="61"/>
    </location>
</feature>
<name>A0A2Z4GI35_9BACT</name>
<evidence type="ECO:0000256" key="2">
    <source>
        <dbReference type="ARBA" id="ARBA00022475"/>
    </source>
</evidence>
<sequence length="66" mass="7248">MNANKKLTRTTGKEAMLFGICGGMSKFFNLDASLIRVLWVVATFLGVGSPILIYLVMAFIIPKEPI</sequence>
<dbReference type="PANTHER" id="PTHR33885">
    <property type="entry name" value="PHAGE SHOCK PROTEIN C"/>
    <property type="match status" value="1"/>
</dbReference>
<keyword evidence="9" id="KW-1185">Reference proteome</keyword>
<evidence type="ECO:0000256" key="3">
    <source>
        <dbReference type="ARBA" id="ARBA00022692"/>
    </source>
</evidence>
<evidence type="ECO:0000256" key="4">
    <source>
        <dbReference type="ARBA" id="ARBA00022989"/>
    </source>
</evidence>
<dbReference type="PANTHER" id="PTHR33885:SF3">
    <property type="entry name" value="PHAGE SHOCK PROTEIN C"/>
    <property type="match status" value="1"/>
</dbReference>
<proteinExistence type="predicted"/>
<evidence type="ECO:0000256" key="6">
    <source>
        <dbReference type="SAM" id="Phobius"/>
    </source>
</evidence>
<evidence type="ECO:0000256" key="5">
    <source>
        <dbReference type="ARBA" id="ARBA00023136"/>
    </source>
</evidence>
<dbReference type="EMBL" id="CP029480">
    <property type="protein sequence ID" value="AWW00629.1"/>
    <property type="molecule type" value="Genomic_DNA"/>
</dbReference>
<dbReference type="AlphaFoldDB" id="A0A2Z4GI35"/>
<keyword evidence="4 6" id="KW-1133">Transmembrane helix</keyword>
<dbReference type="RefSeq" id="WP_111373995.1">
    <property type="nucleotide sequence ID" value="NZ_CP029480.1"/>
</dbReference>
<accession>A0A2Z4GI35</accession>
<evidence type="ECO:0000313" key="9">
    <source>
        <dbReference type="Proteomes" id="UP000249873"/>
    </source>
</evidence>
<dbReference type="Pfam" id="PF04024">
    <property type="entry name" value="PspC"/>
    <property type="match status" value="1"/>
</dbReference>
<evidence type="ECO:0000313" key="8">
    <source>
        <dbReference type="EMBL" id="AWW00629.1"/>
    </source>
</evidence>
<gene>
    <name evidence="8" type="ORF">DJ013_21545</name>
</gene>
<keyword evidence="2" id="KW-1003">Cell membrane</keyword>
<dbReference type="KEGG" id="als:DJ013_21545"/>
<evidence type="ECO:0000259" key="7">
    <source>
        <dbReference type="Pfam" id="PF04024"/>
    </source>
</evidence>